<dbReference type="InterPro" id="IPR050326">
    <property type="entry name" value="NAD_dep_DNA_ligaseB"/>
</dbReference>
<comment type="similarity">
    <text evidence="7">Belongs to the NAD-dependent DNA ligase family. LigB subfamily.</text>
</comment>
<evidence type="ECO:0000313" key="10">
    <source>
        <dbReference type="Proteomes" id="UP000535937"/>
    </source>
</evidence>
<dbReference type="InterPro" id="IPR010994">
    <property type="entry name" value="RuvA_2-like"/>
</dbReference>
<comment type="catalytic activity">
    <reaction evidence="6 7">
        <text>NAD(+) + (deoxyribonucleotide)n-3'-hydroxyl + 5'-phospho-(deoxyribonucleotide)m = (deoxyribonucleotide)n+m + AMP + beta-nicotinamide D-nucleotide.</text>
        <dbReference type="EC" id="6.5.1.2"/>
    </reaction>
</comment>
<dbReference type="Gene3D" id="3.30.470.30">
    <property type="entry name" value="DNA ligase/mRNA capping enzyme"/>
    <property type="match status" value="1"/>
</dbReference>
<protein>
    <recommendedName>
        <fullName evidence="7">DNA ligase B</fullName>
        <ecNumber evidence="7">6.5.1.2</ecNumber>
    </recommendedName>
    <alternativeName>
        <fullName evidence="7">Polydeoxyribonucleotide synthase [NAD(+)] B</fullName>
    </alternativeName>
</protein>
<dbReference type="NCBIfam" id="NF005987">
    <property type="entry name" value="PRK08097.1"/>
    <property type="match status" value="1"/>
</dbReference>
<proteinExistence type="inferred from homology"/>
<comment type="function">
    <text evidence="7">Catalyzes the formation of phosphodiester linkages between 5'-phosphoryl and 3'-hydroxyl groups in double-stranded DNA using NAD as a coenzyme and as the energy source for the reaction.</text>
</comment>
<dbReference type="PANTHER" id="PTHR47810:SF1">
    <property type="entry name" value="DNA LIGASE B"/>
    <property type="match status" value="1"/>
</dbReference>
<evidence type="ECO:0000256" key="7">
    <source>
        <dbReference type="HAMAP-Rule" id="MF_01587"/>
    </source>
</evidence>
<dbReference type="AlphaFoldDB" id="A0A7W4Z8S3"/>
<dbReference type="Gene3D" id="1.10.287.610">
    <property type="entry name" value="Helix hairpin bin"/>
    <property type="match status" value="1"/>
</dbReference>
<dbReference type="GO" id="GO:0003911">
    <property type="term" value="F:DNA ligase (NAD+) activity"/>
    <property type="evidence" value="ECO:0007669"/>
    <property type="project" value="UniProtKB-UniRule"/>
</dbReference>
<keyword evidence="10" id="KW-1185">Reference proteome</keyword>
<evidence type="ECO:0000313" key="9">
    <source>
        <dbReference type="EMBL" id="MBB3060882.1"/>
    </source>
</evidence>
<keyword evidence="2 7" id="KW-0235">DNA replication</keyword>
<feature type="active site" description="N6-AMP-lysine intermediate" evidence="7">
    <location>
        <position position="96"/>
    </location>
</feature>
<name>A0A7W4Z8S3_9GAMM</name>
<dbReference type="InterPro" id="IPR013840">
    <property type="entry name" value="DNAligase_N"/>
</dbReference>
<evidence type="ECO:0000259" key="8">
    <source>
        <dbReference type="SMART" id="SM00532"/>
    </source>
</evidence>
<keyword evidence="1 7" id="KW-0436">Ligase</keyword>
<dbReference type="SMART" id="SM00532">
    <property type="entry name" value="LIGANc"/>
    <property type="match status" value="1"/>
</dbReference>
<dbReference type="GO" id="GO:0006260">
    <property type="term" value="P:DNA replication"/>
    <property type="evidence" value="ECO:0007669"/>
    <property type="project" value="UniProtKB-KW"/>
</dbReference>
<accession>A0A7W4Z8S3</accession>
<dbReference type="Pfam" id="PF03120">
    <property type="entry name" value="OB_DNA_ligase"/>
    <property type="match status" value="1"/>
</dbReference>
<dbReference type="GO" id="GO:0006281">
    <property type="term" value="P:DNA repair"/>
    <property type="evidence" value="ECO:0007669"/>
    <property type="project" value="UniProtKB-KW"/>
</dbReference>
<keyword evidence="3 7" id="KW-0227">DNA damage</keyword>
<evidence type="ECO:0000256" key="6">
    <source>
        <dbReference type="ARBA" id="ARBA00034005"/>
    </source>
</evidence>
<dbReference type="InterPro" id="IPR020923">
    <property type="entry name" value="DNA_ligase_B"/>
</dbReference>
<keyword evidence="4 7" id="KW-0520">NAD</keyword>
<dbReference type="SUPFAM" id="SSF47781">
    <property type="entry name" value="RuvA domain 2-like"/>
    <property type="match status" value="1"/>
</dbReference>
<dbReference type="Proteomes" id="UP000535937">
    <property type="component" value="Unassembled WGS sequence"/>
</dbReference>
<dbReference type="HAMAP" id="MF_01587">
    <property type="entry name" value="DNA_ligase_B"/>
    <property type="match status" value="1"/>
</dbReference>
<dbReference type="SUPFAM" id="SSF50249">
    <property type="entry name" value="Nucleic acid-binding proteins"/>
    <property type="match status" value="1"/>
</dbReference>
<dbReference type="SUPFAM" id="SSF56091">
    <property type="entry name" value="DNA ligase/mRNA capping enzyme, catalytic domain"/>
    <property type="match status" value="1"/>
</dbReference>
<gene>
    <name evidence="7" type="primary">ligB</name>
    <name evidence="9" type="ORF">FHS09_001702</name>
</gene>
<dbReference type="EC" id="6.5.1.2" evidence="7"/>
<comment type="caution">
    <text evidence="9">The sequence shown here is derived from an EMBL/GenBank/DDBJ whole genome shotgun (WGS) entry which is preliminary data.</text>
</comment>
<organism evidence="9 10">
    <name type="scientific">Microbulbifer rhizosphaerae</name>
    <dbReference type="NCBI Taxonomy" id="1562603"/>
    <lineage>
        <taxon>Bacteria</taxon>
        <taxon>Pseudomonadati</taxon>
        <taxon>Pseudomonadota</taxon>
        <taxon>Gammaproteobacteria</taxon>
        <taxon>Cellvibrionales</taxon>
        <taxon>Microbulbiferaceae</taxon>
        <taxon>Microbulbifer</taxon>
    </lineage>
</organism>
<evidence type="ECO:0000256" key="2">
    <source>
        <dbReference type="ARBA" id="ARBA00022705"/>
    </source>
</evidence>
<dbReference type="PANTHER" id="PTHR47810">
    <property type="entry name" value="DNA LIGASE"/>
    <property type="match status" value="1"/>
</dbReference>
<dbReference type="InterPro" id="IPR012340">
    <property type="entry name" value="NA-bd_OB-fold"/>
</dbReference>
<dbReference type="EMBL" id="JACHWZ010000006">
    <property type="protein sequence ID" value="MBB3060882.1"/>
    <property type="molecule type" value="Genomic_DNA"/>
</dbReference>
<feature type="domain" description="NAD-dependent DNA ligase N-terminal" evidence="8">
    <location>
        <begin position="2"/>
        <end position="397"/>
    </location>
</feature>
<dbReference type="InterPro" id="IPR013839">
    <property type="entry name" value="DNAligase_adenylation"/>
</dbReference>
<reference evidence="9 10" key="1">
    <citation type="submission" date="2020-08" db="EMBL/GenBank/DDBJ databases">
        <title>Genomic Encyclopedia of Type Strains, Phase III (KMG-III): the genomes of soil and plant-associated and newly described type strains.</title>
        <authorList>
            <person name="Whitman W."/>
        </authorList>
    </citation>
    <scope>NUCLEOTIDE SEQUENCE [LARGE SCALE GENOMIC DNA]</scope>
    <source>
        <strain evidence="9 10">CECT 8799</strain>
    </source>
</reference>
<evidence type="ECO:0000256" key="1">
    <source>
        <dbReference type="ARBA" id="ARBA00022598"/>
    </source>
</evidence>
<evidence type="ECO:0000256" key="4">
    <source>
        <dbReference type="ARBA" id="ARBA00023027"/>
    </source>
</evidence>
<dbReference type="Pfam" id="PF01653">
    <property type="entry name" value="DNA_ligase_aden"/>
    <property type="match status" value="1"/>
</dbReference>
<dbReference type="InterPro" id="IPR004150">
    <property type="entry name" value="NAD_DNA_ligase_OB"/>
</dbReference>
<sequence>MAEISQLQQKIVQWDEAYYFRHKALVDDAVYDQARAKLARWNRCFPEQARSVTPVSQVVGRNVAHPVSQTGLEKLADEDAVANWLAVREEVWIQPKVDGVAVSLVYRRGKLARMISRGDGRRGQDWTSHARRIAAILPEISDTRAQLVLQGELYWRFDGHRQKNGSANARGLASGAMASKELSEEQAQRLAVFVWDWPDGPAAVPERLQALKTLGYDTTGFTHRVSGVEEVAHWRKHWYREPLPFATDGIVLRQGQRPAAEHWRAEPPVWAAAWKHPAETALAEVVDVEFPVGRTGRIVPVVEIRPTQLDDREIRRVSSGSFARWKQWDIRPGDQLRIALAGQTIPKILEVILPATRRTELDVPDPADYTPLTCWHPSSGCEAQFLARAQWLGDNLGFRGIGEGRWRALLDAGFLPDLVAWMDLSRASLGEIRGIGDKRAETLRWNFRRAGERSFRDWMMALGMPSAGSLSENFWRGENFASLSARGADDWRQLPNIGQGRARALVDFMQHPEVLALRDKLAARGIGGF</sequence>
<evidence type="ECO:0000256" key="5">
    <source>
        <dbReference type="ARBA" id="ARBA00023204"/>
    </source>
</evidence>
<dbReference type="Gene3D" id="2.40.50.140">
    <property type="entry name" value="Nucleic acid-binding proteins"/>
    <property type="match status" value="1"/>
</dbReference>
<evidence type="ECO:0000256" key="3">
    <source>
        <dbReference type="ARBA" id="ARBA00022763"/>
    </source>
</evidence>
<keyword evidence="5 7" id="KW-0234">DNA repair</keyword>